<name>A0ABS3JRC7_9BACT</name>
<proteinExistence type="predicted"/>
<reference evidence="3 4" key="1">
    <citation type="submission" date="2021-03" db="EMBL/GenBank/DDBJ databases">
        <title>Fibrella sp. HMF5405 genome sequencing and assembly.</title>
        <authorList>
            <person name="Kang H."/>
            <person name="Kim H."/>
            <person name="Bae S."/>
            <person name="Joh K."/>
        </authorList>
    </citation>
    <scope>NUCLEOTIDE SEQUENCE [LARGE SCALE GENOMIC DNA]</scope>
    <source>
        <strain evidence="3 4">HMF5405</strain>
    </source>
</reference>
<feature type="compositionally biased region" description="Basic and acidic residues" evidence="1">
    <location>
        <begin position="335"/>
        <end position="346"/>
    </location>
</feature>
<keyword evidence="4" id="KW-1185">Reference proteome</keyword>
<evidence type="ECO:0000259" key="2">
    <source>
        <dbReference type="Pfam" id="PF00535"/>
    </source>
</evidence>
<feature type="region of interest" description="Disordered" evidence="1">
    <location>
        <begin position="330"/>
        <end position="372"/>
    </location>
</feature>
<gene>
    <name evidence="3" type="ORF">J2I46_28535</name>
</gene>
<comment type="caution">
    <text evidence="3">The sequence shown here is derived from an EMBL/GenBank/DDBJ whole genome shotgun (WGS) entry which is preliminary data.</text>
</comment>
<dbReference type="InterPro" id="IPR029044">
    <property type="entry name" value="Nucleotide-diphossugar_trans"/>
</dbReference>
<protein>
    <submittedName>
        <fullName evidence="3">Glycosyltransferase family 2 protein</fullName>
    </submittedName>
</protein>
<dbReference type="Proteomes" id="UP000664628">
    <property type="component" value="Unassembled WGS sequence"/>
</dbReference>
<dbReference type="EMBL" id="JAFMYW010000012">
    <property type="protein sequence ID" value="MBO0952564.1"/>
    <property type="molecule type" value="Genomic_DNA"/>
</dbReference>
<sequence length="372" mass="43625">MTEPLVSIIIPTYNRSHLIEKAIRSVQAQRYTNWQLIIIDDGSTDDTRARLSSYNCLEFYTQPNQGQAAARNRGLEFCRGEFITSLDSDDEWHPAFLFDGVAMLRKHQLDFVFMNWVTSKSEDGYTSYFAQHRKRYCTQLDANWWLLNPKQNRRLFVETCPSPSSSLIIRRQSFPNGWNPQMRIADDWCMMLDMVMTQDCYSAFSPHHYWTKHIGSDNIWDCRDSTLVIPDVGFHDERVLMQRFRHLLTARERRIFRRRMAIHHFHFAYFSWRQAVASSATVCRHLATAFGLSPTAVSQIVLTWSHEHMQKRWQRFSLVRRPVVEKSDLLAPLHSETKPQNDRQTAEDEPVIQFHPAHTGSVESAAEPEDKK</sequence>
<organism evidence="3 4">
    <name type="scientific">Fibrella forsythiae</name>
    <dbReference type="NCBI Taxonomy" id="2817061"/>
    <lineage>
        <taxon>Bacteria</taxon>
        <taxon>Pseudomonadati</taxon>
        <taxon>Bacteroidota</taxon>
        <taxon>Cytophagia</taxon>
        <taxon>Cytophagales</taxon>
        <taxon>Spirosomataceae</taxon>
        <taxon>Fibrella</taxon>
    </lineage>
</organism>
<evidence type="ECO:0000313" key="4">
    <source>
        <dbReference type="Proteomes" id="UP000664628"/>
    </source>
</evidence>
<dbReference type="SUPFAM" id="SSF53448">
    <property type="entry name" value="Nucleotide-diphospho-sugar transferases"/>
    <property type="match status" value="1"/>
</dbReference>
<dbReference type="InterPro" id="IPR001173">
    <property type="entry name" value="Glyco_trans_2-like"/>
</dbReference>
<evidence type="ECO:0000313" key="3">
    <source>
        <dbReference type="EMBL" id="MBO0952564.1"/>
    </source>
</evidence>
<dbReference type="Pfam" id="PF00535">
    <property type="entry name" value="Glycos_transf_2"/>
    <property type="match status" value="1"/>
</dbReference>
<accession>A0ABS3JRC7</accession>
<feature type="domain" description="Glycosyltransferase 2-like" evidence="2">
    <location>
        <begin position="7"/>
        <end position="173"/>
    </location>
</feature>
<dbReference type="CDD" id="cd00761">
    <property type="entry name" value="Glyco_tranf_GTA_type"/>
    <property type="match status" value="1"/>
</dbReference>
<dbReference type="Gene3D" id="3.90.550.10">
    <property type="entry name" value="Spore Coat Polysaccharide Biosynthesis Protein SpsA, Chain A"/>
    <property type="match status" value="1"/>
</dbReference>
<evidence type="ECO:0000256" key="1">
    <source>
        <dbReference type="SAM" id="MobiDB-lite"/>
    </source>
</evidence>
<dbReference type="PANTHER" id="PTHR22916">
    <property type="entry name" value="GLYCOSYLTRANSFERASE"/>
    <property type="match status" value="1"/>
</dbReference>
<dbReference type="PANTHER" id="PTHR22916:SF3">
    <property type="entry name" value="UDP-GLCNAC:BETAGAL BETA-1,3-N-ACETYLGLUCOSAMINYLTRANSFERASE-LIKE PROTEIN 1"/>
    <property type="match status" value="1"/>
</dbReference>